<dbReference type="SUPFAM" id="SSF55729">
    <property type="entry name" value="Acyl-CoA N-acyltransferases (Nat)"/>
    <property type="match status" value="2"/>
</dbReference>
<evidence type="ECO:0000256" key="1">
    <source>
        <dbReference type="ARBA" id="ARBA00009943"/>
    </source>
</evidence>
<evidence type="ECO:0000256" key="8">
    <source>
        <dbReference type="SAM" id="Coils"/>
    </source>
</evidence>
<keyword evidence="3 10" id="KW-0808">Transferase</keyword>
<evidence type="ECO:0000256" key="5">
    <source>
        <dbReference type="ARBA" id="ARBA00022984"/>
    </source>
</evidence>
<dbReference type="KEGG" id="siq:DQ08_04760"/>
<dbReference type="InterPro" id="IPR003447">
    <property type="entry name" value="FEMABX"/>
</dbReference>
<evidence type="ECO:0000256" key="2">
    <source>
        <dbReference type="ARBA" id="ARBA00022490"/>
    </source>
</evidence>
<reference evidence="10 12" key="2">
    <citation type="submission" date="2018-06" db="EMBL/GenBank/DDBJ databases">
        <title>Mutators as drivers of adaptation in pathogenic bacteria and a risk factor for host jumps and vaccine escape.</title>
        <authorList>
            <person name="Barnes A.C."/>
            <person name="Silayeva O."/>
        </authorList>
    </citation>
    <scope>NUCLEOTIDE SEQUENCE [LARGE SCALE GENOMIC DNA]</scope>
    <source>
        <strain evidence="10 12">QMA0445</strain>
    </source>
</reference>
<reference evidence="9 11" key="1">
    <citation type="journal article" date="2014" name="Genome Announc.">
        <title>Complete Genome Sequence of a Virulent Strain, Streptococcus iniae ISET0901, Isolated from Diseased Tilapia.</title>
        <authorList>
            <person name="Pridgeon J.W."/>
            <person name="Zhang D."/>
            <person name="Zhang L."/>
        </authorList>
    </citation>
    <scope>NUCLEOTIDE SEQUENCE [LARGE SCALE GENOMIC DNA]</scope>
    <source>
        <strain evidence="9 11">ISET0901</strain>
    </source>
</reference>
<dbReference type="Gene3D" id="1.20.58.90">
    <property type="match status" value="1"/>
</dbReference>
<name>A0A3L8GIY7_STRIN</name>
<dbReference type="OrthoDB" id="9785911at2"/>
<keyword evidence="5" id="KW-0573">Peptidoglycan synthesis</keyword>
<dbReference type="KEGG" id="siz:SI82_04955"/>
<dbReference type="Proteomes" id="UP000025245">
    <property type="component" value="Chromosome"/>
</dbReference>
<accession>A0A3L8GIY7</accession>
<evidence type="ECO:0000313" key="11">
    <source>
        <dbReference type="Proteomes" id="UP000025245"/>
    </source>
</evidence>
<dbReference type="InterPro" id="IPR016181">
    <property type="entry name" value="Acyl_CoA_acyltransferase"/>
</dbReference>
<evidence type="ECO:0000256" key="4">
    <source>
        <dbReference type="ARBA" id="ARBA00022960"/>
    </source>
</evidence>
<dbReference type="Pfam" id="PF02388">
    <property type="entry name" value="FemAB"/>
    <property type="match status" value="1"/>
</dbReference>
<dbReference type="SMR" id="A0A3L8GIY7"/>
<feature type="coiled-coil region" evidence="8">
    <location>
        <begin position="249"/>
        <end position="299"/>
    </location>
</feature>
<evidence type="ECO:0000256" key="3">
    <source>
        <dbReference type="ARBA" id="ARBA00022679"/>
    </source>
</evidence>
<dbReference type="GO" id="GO:0071555">
    <property type="term" value="P:cell wall organization"/>
    <property type="evidence" value="ECO:0007669"/>
    <property type="project" value="UniProtKB-KW"/>
</dbReference>
<keyword evidence="11" id="KW-1185">Reference proteome</keyword>
<dbReference type="InterPro" id="IPR050644">
    <property type="entry name" value="PG_Glycine_Bridge_Synth"/>
</dbReference>
<dbReference type="PANTHER" id="PTHR36174">
    <property type="entry name" value="LIPID II:GLYCINE GLYCYLTRANSFERASE"/>
    <property type="match status" value="1"/>
</dbReference>
<proteinExistence type="inferred from homology"/>
<sequence>MEIISVGKSEFLACQENFVTSNFLQSYQIFELQDDRGHFDLVESVVFVKDNSIVGLAIIDYRKKCYFFKEALLIQGPVLDYDNTELLSEAIWALEKHVLSRKACRLMCHPYLKRLRLNENLQEIGQVENEATRSLFLKKGYCHSFDPEFLMNGMAQAFIKDLSLYDNSQAISKNYATALCRNIKKYKESCVKVRELTKDEIPIFYDILLKTSDRKQFSVQDIDFFYKMKEVFQEQAKFMMAYLDTEAYLSYLNENCDRLQLEIESLLLKDDSKKRNTAIKNAQQQLTSFQKRRDEYNSMFISEAFLPLSSYLFIEYGDELISYAGGNLEDYLIFGGATLINAHMIAYAKNNAIKYFNFGGTIETSKSKQGIGNFKFKKQFGGELVQFLGSFTKSLNTTGKLLTFYDRYFS</sequence>
<dbReference type="STRING" id="1346.BMF34_04850"/>
<keyword evidence="6" id="KW-0012">Acyltransferase</keyword>
<dbReference type="KEGG" id="sio:DW64_04755"/>
<keyword evidence="7" id="KW-0961">Cell wall biogenesis/degradation</keyword>
<dbReference type="EMBL" id="QLQD01000046">
    <property type="protein sequence ID" value="RLU57150.1"/>
    <property type="molecule type" value="Genomic_DNA"/>
</dbReference>
<dbReference type="GO" id="GO:0016755">
    <property type="term" value="F:aminoacyltransferase activity"/>
    <property type="evidence" value="ECO:0007669"/>
    <property type="project" value="InterPro"/>
</dbReference>
<organism evidence="10 12">
    <name type="scientific">Streptococcus iniae</name>
    <name type="common">Streptococcus shiloi</name>
    <dbReference type="NCBI Taxonomy" id="1346"/>
    <lineage>
        <taxon>Bacteria</taxon>
        <taxon>Bacillati</taxon>
        <taxon>Bacillota</taxon>
        <taxon>Bacilli</taxon>
        <taxon>Lactobacillales</taxon>
        <taxon>Streptococcaceae</taxon>
        <taxon>Streptococcus</taxon>
    </lineage>
</organism>
<protein>
    <submittedName>
        <fullName evidence="9">Peptidoglycan branched peptide synthesis protein</fullName>
    </submittedName>
    <submittedName>
        <fullName evidence="10">Peptidoglycan bridge formation glycyltransferase FemA/FemB family protein</fullName>
    </submittedName>
</protein>
<dbReference type="PROSITE" id="PS51191">
    <property type="entry name" value="FEMABX"/>
    <property type="match status" value="1"/>
</dbReference>
<dbReference type="PANTHER" id="PTHR36174:SF2">
    <property type="entry name" value="AMINOACYLTRANSFERASE FEMA"/>
    <property type="match status" value="1"/>
</dbReference>
<evidence type="ECO:0000313" key="9">
    <source>
        <dbReference type="EMBL" id="AHY15777.1"/>
    </source>
</evidence>
<evidence type="ECO:0000313" key="12">
    <source>
        <dbReference type="Proteomes" id="UP000269148"/>
    </source>
</evidence>
<dbReference type="EMBL" id="CP007586">
    <property type="protein sequence ID" value="AHY15777.1"/>
    <property type="molecule type" value="Genomic_DNA"/>
</dbReference>
<evidence type="ECO:0000256" key="7">
    <source>
        <dbReference type="ARBA" id="ARBA00023316"/>
    </source>
</evidence>
<evidence type="ECO:0000313" key="10">
    <source>
        <dbReference type="EMBL" id="RLU57150.1"/>
    </source>
</evidence>
<dbReference type="Gene3D" id="3.40.630.30">
    <property type="match status" value="2"/>
</dbReference>
<dbReference type="GO" id="GO:0009252">
    <property type="term" value="P:peptidoglycan biosynthetic process"/>
    <property type="evidence" value="ECO:0007669"/>
    <property type="project" value="UniProtKB-KW"/>
</dbReference>
<dbReference type="GeneID" id="35764828"/>
<evidence type="ECO:0000256" key="6">
    <source>
        <dbReference type="ARBA" id="ARBA00023315"/>
    </source>
</evidence>
<dbReference type="Proteomes" id="UP000269148">
    <property type="component" value="Unassembled WGS sequence"/>
</dbReference>
<dbReference type="RefSeq" id="WP_003099625.1">
    <property type="nucleotide sequence ID" value="NZ_CP010783.1"/>
</dbReference>
<keyword evidence="8" id="KW-0175">Coiled coil</keyword>
<dbReference type="GO" id="GO:0008360">
    <property type="term" value="P:regulation of cell shape"/>
    <property type="evidence" value="ECO:0007669"/>
    <property type="project" value="UniProtKB-KW"/>
</dbReference>
<keyword evidence="2" id="KW-0963">Cytoplasm</keyword>
<keyword evidence="4" id="KW-0133">Cell shape</keyword>
<dbReference type="AlphaFoldDB" id="A0A3L8GIY7"/>
<comment type="similarity">
    <text evidence="1">Belongs to the FemABX family.</text>
</comment>
<gene>
    <name evidence="10" type="ORF">DIY07_05130</name>
    <name evidence="9" type="ORF">DQ08_04760</name>
</gene>